<sequence length="136" mass="14938">MKKVFSTICIGIAMLSSNDICAKVIEKQISFNKGSTGSQLNDKLTGYDSIQYTLYAKADQLLSFNITSTNNLAKINIYSPGDRPGSAEALYRDSTSGDIILPKTGAYTIQIYQMRNSARRGGTVKYNLNLSVVDYD</sequence>
<evidence type="ECO:0000313" key="2">
    <source>
        <dbReference type="Proteomes" id="UP001243844"/>
    </source>
</evidence>
<organism evidence="1 2">
    <name type="scientific">Acinetobacter rudis</name>
    <dbReference type="NCBI Taxonomy" id="632955"/>
    <lineage>
        <taxon>Bacteria</taxon>
        <taxon>Pseudomonadati</taxon>
        <taxon>Pseudomonadota</taxon>
        <taxon>Gammaproteobacteria</taxon>
        <taxon>Moraxellales</taxon>
        <taxon>Moraxellaceae</taxon>
        <taxon>Acinetobacter</taxon>
    </lineage>
</organism>
<dbReference type="RefSeq" id="WP_308981527.1">
    <property type="nucleotide sequence ID" value="NZ_JAVIDL010000017.1"/>
</dbReference>
<evidence type="ECO:0000313" key="1">
    <source>
        <dbReference type="EMBL" id="MDQ8936051.1"/>
    </source>
</evidence>
<protein>
    <submittedName>
        <fullName evidence="1">DNA breaking-rejoining protein</fullName>
    </submittedName>
</protein>
<dbReference type="Proteomes" id="UP001243844">
    <property type="component" value="Unassembled WGS sequence"/>
</dbReference>
<comment type="caution">
    <text evidence="1">The sequence shown here is derived from an EMBL/GenBank/DDBJ whole genome shotgun (WGS) entry which is preliminary data.</text>
</comment>
<proteinExistence type="predicted"/>
<accession>A0AAW8JBJ7</accession>
<dbReference type="AlphaFoldDB" id="A0AAW8JBJ7"/>
<gene>
    <name evidence="1" type="ORF">RFH47_09945</name>
</gene>
<dbReference type="Gene3D" id="2.60.120.380">
    <property type="match status" value="1"/>
</dbReference>
<reference evidence="1" key="1">
    <citation type="submission" date="2023-08" db="EMBL/GenBank/DDBJ databases">
        <title>Emergence of clinically-relevant ST2 carbapenem-resistant Acinetobacter baumannii strains in hospital sewages in Zhejiang, East of China.</title>
        <authorList>
            <person name="Kaichao C."/>
            <person name="Zhang R."/>
        </authorList>
    </citation>
    <scope>NUCLEOTIDE SEQUENCE</scope>
    <source>
        <strain evidence="1">M-RB-37</strain>
    </source>
</reference>
<name>A0AAW8JBJ7_9GAMM</name>
<dbReference type="EMBL" id="JAVIDL010000017">
    <property type="protein sequence ID" value="MDQ8936051.1"/>
    <property type="molecule type" value="Genomic_DNA"/>
</dbReference>